<protein>
    <recommendedName>
        <fullName evidence="1">N-acetyltransferase domain-containing protein</fullName>
    </recommendedName>
</protein>
<dbReference type="InterPro" id="IPR051531">
    <property type="entry name" value="N-acetyltransferase"/>
</dbReference>
<dbReference type="EMBL" id="MLKD01000003">
    <property type="protein sequence ID" value="OQE28686.1"/>
    <property type="molecule type" value="Genomic_DNA"/>
</dbReference>
<dbReference type="Pfam" id="PF13302">
    <property type="entry name" value="Acetyltransf_3"/>
    <property type="match status" value="1"/>
</dbReference>
<comment type="caution">
    <text evidence="2">The sequence shown here is derived from an EMBL/GenBank/DDBJ whole genome shotgun (WGS) entry which is preliminary data.</text>
</comment>
<dbReference type="OrthoDB" id="630895at2759"/>
<dbReference type="InterPro" id="IPR016181">
    <property type="entry name" value="Acyl_CoA_acyltransferase"/>
</dbReference>
<dbReference type="AlphaFoldDB" id="A0A1V6TRA0"/>
<keyword evidence="3" id="KW-1185">Reference proteome</keyword>
<dbReference type="PROSITE" id="PS51186">
    <property type="entry name" value="GNAT"/>
    <property type="match status" value="1"/>
</dbReference>
<evidence type="ECO:0000313" key="3">
    <source>
        <dbReference type="Proteomes" id="UP000191285"/>
    </source>
</evidence>
<dbReference type="InterPro" id="IPR000182">
    <property type="entry name" value="GNAT_dom"/>
</dbReference>
<dbReference type="SUPFAM" id="SSF55729">
    <property type="entry name" value="Acyl-CoA N-acyltransferases (Nat)"/>
    <property type="match status" value="1"/>
</dbReference>
<reference evidence="3" key="1">
    <citation type="journal article" date="2017" name="Nat. Microbiol.">
        <title>Global analysis of biosynthetic gene clusters reveals vast potential of secondary metabolite production in Penicillium species.</title>
        <authorList>
            <person name="Nielsen J.C."/>
            <person name="Grijseels S."/>
            <person name="Prigent S."/>
            <person name="Ji B."/>
            <person name="Dainat J."/>
            <person name="Nielsen K.F."/>
            <person name="Frisvad J.C."/>
            <person name="Workman M."/>
            <person name="Nielsen J."/>
        </authorList>
    </citation>
    <scope>NUCLEOTIDE SEQUENCE [LARGE SCALE GENOMIC DNA]</scope>
    <source>
        <strain evidence="3">IBT 24891</strain>
    </source>
</reference>
<dbReference type="Gene3D" id="3.40.630.30">
    <property type="match status" value="1"/>
</dbReference>
<name>A0A1V6TRA0_9EURO</name>
<gene>
    <name evidence="2" type="ORF">PENSTE_c003G00936</name>
</gene>
<dbReference type="PANTHER" id="PTHR43792">
    <property type="entry name" value="GNAT FAMILY, PUTATIVE (AFU_ORTHOLOGUE AFUA_3G00765)-RELATED-RELATED"/>
    <property type="match status" value="1"/>
</dbReference>
<evidence type="ECO:0000259" key="1">
    <source>
        <dbReference type="PROSITE" id="PS51186"/>
    </source>
</evidence>
<organism evidence="2 3">
    <name type="scientific">Penicillium steckii</name>
    <dbReference type="NCBI Taxonomy" id="303698"/>
    <lineage>
        <taxon>Eukaryota</taxon>
        <taxon>Fungi</taxon>
        <taxon>Dikarya</taxon>
        <taxon>Ascomycota</taxon>
        <taxon>Pezizomycotina</taxon>
        <taxon>Eurotiomycetes</taxon>
        <taxon>Eurotiomycetidae</taxon>
        <taxon>Eurotiales</taxon>
        <taxon>Aspergillaceae</taxon>
        <taxon>Penicillium</taxon>
    </lineage>
</organism>
<dbReference type="PANTHER" id="PTHR43792:SF1">
    <property type="entry name" value="N-ACETYLTRANSFERASE DOMAIN-CONTAINING PROTEIN"/>
    <property type="match status" value="1"/>
</dbReference>
<dbReference type="GO" id="GO:0016747">
    <property type="term" value="F:acyltransferase activity, transferring groups other than amino-acyl groups"/>
    <property type="evidence" value="ECO:0007669"/>
    <property type="project" value="InterPro"/>
</dbReference>
<dbReference type="Proteomes" id="UP000191285">
    <property type="component" value="Unassembled WGS sequence"/>
</dbReference>
<feature type="domain" description="N-acetyltransferase" evidence="1">
    <location>
        <begin position="89"/>
        <end position="236"/>
    </location>
</feature>
<accession>A0A1V6TRA0</accession>
<sequence>MACNSLYEGIEPFIITTPRLIVVPTPIAVSQKSYRSLYAALHADAGFCRMGFGPNFPVRHWDDEETREIIHTRDINRSWKRYAIGDFAVGLRQPDTPNDNLPQMSVFEGQDFETISGPDLQKLPSIEWVGYTGIRDACTTSLPPREPEDPALPPWQEMVEIRYGVSPDFWGRGLAREATEAVMKWSIQKRGVRRFIAETEGDNKRSGGLLQRIGFVRTETNYWKEPGEIEWELIVK</sequence>
<proteinExistence type="predicted"/>
<evidence type="ECO:0000313" key="2">
    <source>
        <dbReference type="EMBL" id="OQE28686.1"/>
    </source>
</evidence>